<dbReference type="eggNOG" id="arCOG05317">
    <property type="taxonomic scope" value="Archaea"/>
</dbReference>
<evidence type="ECO:0000259" key="3">
    <source>
        <dbReference type="Pfam" id="PF04295"/>
    </source>
</evidence>
<dbReference type="PANTHER" id="PTHR30536:SF5">
    <property type="entry name" value="ALTRONATE DEHYDRATASE"/>
    <property type="match status" value="1"/>
</dbReference>
<evidence type="ECO:0000256" key="1">
    <source>
        <dbReference type="ARBA" id="ARBA00010986"/>
    </source>
</evidence>
<dbReference type="GO" id="GO:0016829">
    <property type="term" value="F:lyase activity"/>
    <property type="evidence" value="ECO:0007669"/>
    <property type="project" value="UniProtKB-KW"/>
</dbReference>
<comment type="similarity">
    <text evidence="1">Belongs to the UxaA family.</text>
</comment>
<dbReference type="InterPro" id="IPR052172">
    <property type="entry name" value="UxaA_altronate/galactarate_dh"/>
</dbReference>
<evidence type="ECO:0000256" key="2">
    <source>
        <dbReference type="ARBA" id="ARBA00023239"/>
    </source>
</evidence>
<dbReference type="Proteomes" id="UP000019024">
    <property type="component" value="Plasmid unnamed"/>
</dbReference>
<protein>
    <submittedName>
        <fullName evidence="5">Altronate dehydratase</fullName>
    </submittedName>
</protein>
<dbReference type="InterPro" id="IPR048332">
    <property type="entry name" value="GD_AH_C"/>
</dbReference>
<feature type="domain" description="D-galactarate/Altronate dehydratase C-terminal" evidence="4">
    <location>
        <begin position="218"/>
        <end position="337"/>
    </location>
</feature>
<dbReference type="EMBL" id="CP007056">
    <property type="protein sequence ID" value="AHG01624.1"/>
    <property type="molecule type" value="Genomic_DNA"/>
</dbReference>
<name>W0JSP1_9EURY</name>
<keyword evidence="5" id="KW-0614">Plasmid</keyword>
<dbReference type="RefSeq" id="WP_339325756.1">
    <property type="nucleotide sequence ID" value="NZ_CP007056.1"/>
</dbReference>
<feature type="domain" description="D-galactarate/Altronate dehydratase second" evidence="3">
    <location>
        <begin position="3"/>
        <end position="106"/>
    </location>
</feature>
<dbReference type="AlphaFoldDB" id="W0JSP1"/>
<dbReference type="InterPro" id="IPR007392">
    <property type="entry name" value="GD_AH_second"/>
</dbReference>
<evidence type="ECO:0000313" key="6">
    <source>
        <dbReference type="Proteomes" id="UP000019024"/>
    </source>
</evidence>
<reference evidence="5 6" key="1">
    <citation type="submission" date="2014-01" db="EMBL/GenBank/DDBJ databases">
        <authorList>
            <consortium name="DOE Joint Genome Institute"/>
            <person name="Anderson I."/>
            <person name="Huntemann M."/>
            <person name="Han J."/>
            <person name="Chen A."/>
            <person name="Kyrpides N."/>
            <person name="Mavromatis K."/>
            <person name="Markowitz V."/>
            <person name="Palaniappan K."/>
            <person name="Ivanova N."/>
            <person name="Schaumberg A."/>
            <person name="Pati A."/>
            <person name="Liolios K."/>
            <person name="Nordberg H.P."/>
            <person name="Cantor M.N."/>
            <person name="Hua S.X."/>
            <person name="Woyke T."/>
        </authorList>
    </citation>
    <scope>NUCLEOTIDE SEQUENCE [LARGE SCALE GENOMIC DNA]</scope>
    <source>
        <strain evidence="5 6">XH-48</strain>
        <plasmid evidence="6">1</plasmid>
    </source>
</reference>
<proteinExistence type="inferred from homology"/>
<evidence type="ECO:0000259" key="4">
    <source>
        <dbReference type="Pfam" id="PF20629"/>
    </source>
</evidence>
<gene>
    <name evidence="5" type="ORF">HALLA_04285</name>
</gene>
<dbReference type="Pfam" id="PF04295">
    <property type="entry name" value="GD_AH_second"/>
    <property type="match status" value="1"/>
</dbReference>
<keyword evidence="6" id="KW-1185">Reference proteome</keyword>
<dbReference type="HOGENOM" id="CLU_029189_1_0_2"/>
<dbReference type="GO" id="GO:0019698">
    <property type="term" value="P:D-galacturonate catabolic process"/>
    <property type="evidence" value="ECO:0007669"/>
    <property type="project" value="TreeGrafter"/>
</dbReference>
<evidence type="ECO:0000313" key="5">
    <source>
        <dbReference type="EMBL" id="AHG01624.1"/>
    </source>
</evidence>
<accession>W0JSP1</accession>
<dbReference type="Pfam" id="PF20629">
    <property type="entry name" value="GD_AH_C"/>
    <property type="match status" value="1"/>
</dbReference>
<dbReference type="GeneID" id="25147017"/>
<dbReference type="KEGG" id="hlr:HALLA_04285"/>
<organism evidence="5 6">
    <name type="scientific">Halostagnicola larsenii XH-48</name>
    <dbReference type="NCBI Taxonomy" id="797299"/>
    <lineage>
        <taxon>Archaea</taxon>
        <taxon>Methanobacteriati</taxon>
        <taxon>Methanobacteriota</taxon>
        <taxon>Stenosarchaea group</taxon>
        <taxon>Halobacteria</taxon>
        <taxon>Halobacteriales</taxon>
        <taxon>Natrialbaceae</taxon>
        <taxon>Halostagnicola</taxon>
    </lineage>
</organism>
<sequence>MICSHTVAERIGAAVDGAWSAPHDHGCGQIGADRDQTQRTFVGVGANPNVTGTVVVGLGCETIQSDDVAAELRARGVPVRRTTIQEAGGTEACFEEGVSAAEELRSGAVADERADMALEDLTVGIVASDLRPSSLERADPLVGAVVEELVETGVSVVVGATDRVLPHENAVRADLATDDAREGMAALVERARSEPPRVTSARSRATETEYEQVAALWGRLPVRDVLRYADPATHEGGVALMDAPSSFAEAATGLVAAGAQVLIHVTADGIPTGHPVAPVLKVTGDDDTYSALAQDIDIHAGRTSPAELLEELVAVLNGAPTCAETHGVTTFGITRAGPSM</sequence>
<geneLocation type="plasmid" evidence="5">
    <name>unnamed</name>
</geneLocation>
<dbReference type="PANTHER" id="PTHR30536">
    <property type="entry name" value="ALTRONATE/GALACTARATE DEHYDRATASE"/>
    <property type="match status" value="1"/>
</dbReference>
<keyword evidence="2" id="KW-0456">Lyase</keyword>